<feature type="transmembrane region" description="Helical" evidence="2">
    <location>
        <begin position="206"/>
        <end position="227"/>
    </location>
</feature>
<dbReference type="PANTHER" id="PTHR38848:SF3">
    <property type="entry name" value="G-PROTEIN COUPLED RECEPTORS FAMILY 3 PROFILE DOMAIN-CONTAINING PROTEIN"/>
    <property type="match status" value="1"/>
</dbReference>
<keyword evidence="2" id="KW-0812">Transmembrane</keyword>
<protein>
    <submittedName>
        <fullName evidence="3">Uncharacterized protein</fullName>
    </submittedName>
</protein>
<dbReference type="Proteomes" id="UP000559256">
    <property type="component" value="Unassembled WGS sequence"/>
</dbReference>
<keyword evidence="2" id="KW-1133">Transmembrane helix</keyword>
<feature type="transmembrane region" description="Helical" evidence="2">
    <location>
        <begin position="45"/>
        <end position="72"/>
    </location>
</feature>
<comment type="caution">
    <text evidence="3">The sequence shown here is derived from an EMBL/GenBank/DDBJ whole genome shotgun (WGS) entry which is preliminary data.</text>
</comment>
<proteinExistence type="predicted"/>
<dbReference type="EMBL" id="JAACJM010000045">
    <property type="protein sequence ID" value="KAF5360029.1"/>
    <property type="molecule type" value="Genomic_DNA"/>
</dbReference>
<dbReference type="OrthoDB" id="3210850at2759"/>
<keyword evidence="4" id="KW-1185">Reference proteome</keyword>
<feature type="region of interest" description="Disordered" evidence="1">
    <location>
        <begin position="293"/>
        <end position="333"/>
    </location>
</feature>
<evidence type="ECO:0000256" key="1">
    <source>
        <dbReference type="SAM" id="MobiDB-lite"/>
    </source>
</evidence>
<feature type="transmembrane region" description="Helical" evidence="2">
    <location>
        <begin position="123"/>
        <end position="144"/>
    </location>
</feature>
<keyword evidence="2" id="KW-0472">Membrane</keyword>
<evidence type="ECO:0000313" key="3">
    <source>
        <dbReference type="EMBL" id="KAF5360029.1"/>
    </source>
</evidence>
<feature type="transmembrane region" description="Helical" evidence="2">
    <location>
        <begin position="233"/>
        <end position="252"/>
    </location>
</feature>
<evidence type="ECO:0000256" key="2">
    <source>
        <dbReference type="SAM" id="Phobius"/>
    </source>
</evidence>
<sequence>MPSTKLYFPSVGIQIFTYLFLFFGQTVIAYCLIRRFPYRVLRKTSWSRIIVACVFLDSWLFLFSSGLVTFGIGLETSLSACMTGIFLCIIFYASTKLLLYIFLIEKVHTVWSASTGTPRRKSAVYLAGIVSLVIYLAVAVLLVIGRISYLRLFDGVCIIGLKIFANIALLSYDIYMTLFFTALFVWPLMRTEFNSPHIRRVARRTLISSAVALVISTVNIAIATFMIDLPGWFCLLSYSVDITVNALAVFLVTTDQESSSQATALLPTAVPTISIVPVPPRFSRDSQIFRLSANVRNTKPHNDNDRNETDSNHHDNADHDMDMESSRADYSNKRAVEVLVSTVKETDRDSESEI</sequence>
<feature type="compositionally biased region" description="Basic and acidic residues" evidence="1">
    <location>
        <begin position="300"/>
        <end position="333"/>
    </location>
</feature>
<feature type="transmembrane region" description="Helical" evidence="2">
    <location>
        <begin position="6"/>
        <end position="33"/>
    </location>
</feature>
<dbReference type="PANTHER" id="PTHR38848">
    <property type="entry name" value="G-PROTEIN COUPLED RECEPTORS FAMILY 3 PROFILE DOMAIN-CONTAINING PROTEIN"/>
    <property type="match status" value="1"/>
</dbReference>
<name>A0A8H5G7X1_9AGAR</name>
<feature type="transmembrane region" description="Helical" evidence="2">
    <location>
        <begin position="164"/>
        <end position="186"/>
    </location>
</feature>
<reference evidence="3 4" key="1">
    <citation type="journal article" date="2020" name="ISME J.">
        <title>Uncovering the hidden diversity of litter-decomposition mechanisms in mushroom-forming fungi.</title>
        <authorList>
            <person name="Floudas D."/>
            <person name="Bentzer J."/>
            <person name="Ahren D."/>
            <person name="Johansson T."/>
            <person name="Persson P."/>
            <person name="Tunlid A."/>
        </authorList>
    </citation>
    <scope>NUCLEOTIDE SEQUENCE [LARGE SCALE GENOMIC DNA]</scope>
    <source>
        <strain evidence="3 4">CBS 291.85</strain>
    </source>
</reference>
<accession>A0A8H5G7X1</accession>
<organism evidence="3 4">
    <name type="scientific">Tetrapyrgos nigripes</name>
    <dbReference type="NCBI Taxonomy" id="182062"/>
    <lineage>
        <taxon>Eukaryota</taxon>
        <taxon>Fungi</taxon>
        <taxon>Dikarya</taxon>
        <taxon>Basidiomycota</taxon>
        <taxon>Agaricomycotina</taxon>
        <taxon>Agaricomycetes</taxon>
        <taxon>Agaricomycetidae</taxon>
        <taxon>Agaricales</taxon>
        <taxon>Marasmiineae</taxon>
        <taxon>Marasmiaceae</taxon>
        <taxon>Tetrapyrgos</taxon>
    </lineage>
</organism>
<dbReference type="AlphaFoldDB" id="A0A8H5G7X1"/>
<gene>
    <name evidence="3" type="ORF">D9758_007589</name>
</gene>
<evidence type="ECO:0000313" key="4">
    <source>
        <dbReference type="Proteomes" id="UP000559256"/>
    </source>
</evidence>
<feature type="transmembrane region" description="Helical" evidence="2">
    <location>
        <begin position="84"/>
        <end position="103"/>
    </location>
</feature>